<dbReference type="GO" id="GO:0016491">
    <property type="term" value="F:oxidoreductase activity"/>
    <property type="evidence" value="ECO:0007669"/>
    <property type="project" value="TreeGrafter"/>
</dbReference>
<dbReference type="Gene3D" id="3.40.50.720">
    <property type="entry name" value="NAD(P)-binding Rossmann-like Domain"/>
    <property type="match status" value="1"/>
</dbReference>
<sequence>MERRILNVGLIGLGEVAQIIHLPVLQSLPEYYRITALCDISSRLVEHLGQQYGVEERYTNAADLVRQEDIDIVFVLNSDEYHAECAIEAIRRRKHVFMEKPMCLTFEEADAIIAERDRYGVTVMVGYMRRYAASFVEAVKEIGGLDRIAYARVRDIIGPNHFFIRPTSRTVSFDDIPEAAKADRKERAERLGFAATGLAPDSPLFGVYRFLTGLGSHDLSAMREALGMPAGVLGAKFSQQQGSVFLTVLFDYGTFTVTYETGMDQQGRFDAHIEVYASHKSVKVQYDTPYIRHLPTKWYVNETSGENYKESVMRPTLTDPYTLELKTLHEIIAEKRTPKTTPEDYKNDLIVFKMIMDKLQ</sequence>
<proteinExistence type="predicted"/>
<dbReference type="GO" id="GO:0000166">
    <property type="term" value="F:nucleotide binding"/>
    <property type="evidence" value="ECO:0007669"/>
    <property type="project" value="InterPro"/>
</dbReference>
<dbReference type="Proteomes" id="UP000564644">
    <property type="component" value="Unassembled WGS sequence"/>
</dbReference>
<reference evidence="2 3" key="1">
    <citation type="submission" date="2020-08" db="EMBL/GenBank/DDBJ databases">
        <title>Cohnella phylogeny.</title>
        <authorList>
            <person name="Dunlap C."/>
        </authorList>
    </citation>
    <scope>NUCLEOTIDE SEQUENCE [LARGE SCALE GENOMIC DNA]</scope>
    <source>
        <strain evidence="2 3">CBP 2801</strain>
    </source>
</reference>
<dbReference type="InterPro" id="IPR036291">
    <property type="entry name" value="NAD(P)-bd_dom_sf"/>
</dbReference>
<dbReference type="SUPFAM" id="SSF51735">
    <property type="entry name" value="NAD(P)-binding Rossmann-fold domains"/>
    <property type="match status" value="1"/>
</dbReference>
<dbReference type="PANTHER" id="PTHR42840:SF7">
    <property type="entry name" value="BINDING ROSSMANN FOLD OXIDOREDUCTASE, PUTATIVE (AFU_ORTHOLOGUE AFUA_4G10190)-RELATED"/>
    <property type="match status" value="1"/>
</dbReference>
<dbReference type="Pfam" id="PF01408">
    <property type="entry name" value="GFO_IDH_MocA"/>
    <property type="match status" value="1"/>
</dbReference>
<dbReference type="RefSeq" id="WP_185132975.1">
    <property type="nucleotide sequence ID" value="NZ_JACJVO010000046.1"/>
</dbReference>
<dbReference type="GO" id="GO:0006740">
    <property type="term" value="P:NADPH regeneration"/>
    <property type="evidence" value="ECO:0007669"/>
    <property type="project" value="TreeGrafter"/>
</dbReference>
<dbReference type="Gene3D" id="3.30.360.10">
    <property type="entry name" value="Dihydrodipicolinate Reductase, domain 2"/>
    <property type="match status" value="1"/>
</dbReference>
<dbReference type="PANTHER" id="PTHR42840">
    <property type="entry name" value="NAD(P)-BINDING ROSSMANN-FOLD SUPERFAMILY PROTEIN-RELATED"/>
    <property type="match status" value="1"/>
</dbReference>
<dbReference type="EMBL" id="JACJVO010000046">
    <property type="protein sequence ID" value="MBB6735322.1"/>
    <property type="molecule type" value="Genomic_DNA"/>
</dbReference>
<comment type="caution">
    <text evidence="2">The sequence shown here is derived from an EMBL/GenBank/DDBJ whole genome shotgun (WGS) entry which is preliminary data.</text>
</comment>
<protein>
    <submittedName>
        <fullName evidence="2">Gfo/Idh/MocA family oxidoreductase</fullName>
    </submittedName>
</protein>
<organism evidence="2 3">
    <name type="scientific">Cohnella zeiphila</name>
    <dbReference type="NCBI Taxonomy" id="2761120"/>
    <lineage>
        <taxon>Bacteria</taxon>
        <taxon>Bacillati</taxon>
        <taxon>Bacillota</taxon>
        <taxon>Bacilli</taxon>
        <taxon>Bacillales</taxon>
        <taxon>Paenibacillaceae</taxon>
        <taxon>Cohnella</taxon>
    </lineage>
</organism>
<dbReference type="InterPro" id="IPR000683">
    <property type="entry name" value="Gfo/Idh/MocA-like_OxRdtase_N"/>
</dbReference>
<dbReference type="AlphaFoldDB" id="A0A7X0VZ87"/>
<feature type="domain" description="Gfo/Idh/MocA-like oxidoreductase N-terminal" evidence="1">
    <location>
        <begin position="6"/>
        <end position="127"/>
    </location>
</feature>
<name>A0A7X0VZ87_9BACL</name>
<evidence type="ECO:0000259" key="1">
    <source>
        <dbReference type="Pfam" id="PF01408"/>
    </source>
</evidence>
<evidence type="ECO:0000313" key="2">
    <source>
        <dbReference type="EMBL" id="MBB6735322.1"/>
    </source>
</evidence>
<gene>
    <name evidence="2" type="ORF">H7C18_30850</name>
</gene>
<evidence type="ECO:0000313" key="3">
    <source>
        <dbReference type="Proteomes" id="UP000564644"/>
    </source>
</evidence>
<accession>A0A7X0VZ87</accession>
<keyword evidence="3" id="KW-1185">Reference proteome</keyword>
<dbReference type="GO" id="GO:0005737">
    <property type="term" value="C:cytoplasm"/>
    <property type="evidence" value="ECO:0007669"/>
    <property type="project" value="TreeGrafter"/>
</dbReference>